<organism evidence="4 5">
    <name type="scientific">Plantactinospora solaniradicis</name>
    <dbReference type="NCBI Taxonomy" id="1723736"/>
    <lineage>
        <taxon>Bacteria</taxon>
        <taxon>Bacillati</taxon>
        <taxon>Actinomycetota</taxon>
        <taxon>Actinomycetes</taxon>
        <taxon>Micromonosporales</taxon>
        <taxon>Micromonosporaceae</taxon>
        <taxon>Plantactinospora</taxon>
    </lineage>
</organism>
<dbReference type="RefSeq" id="WP_377433856.1">
    <property type="nucleotide sequence ID" value="NZ_JBHSPR010000095.1"/>
</dbReference>
<name>A0ABW1KNV5_9ACTN</name>
<dbReference type="Gene3D" id="3.40.630.30">
    <property type="match status" value="1"/>
</dbReference>
<dbReference type="GO" id="GO:0016746">
    <property type="term" value="F:acyltransferase activity"/>
    <property type="evidence" value="ECO:0007669"/>
    <property type="project" value="UniProtKB-KW"/>
</dbReference>
<reference evidence="5" key="1">
    <citation type="journal article" date="2019" name="Int. J. Syst. Evol. Microbiol.">
        <title>The Global Catalogue of Microorganisms (GCM) 10K type strain sequencing project: providing services to taxonomists for standard genome sequencing and annotation.</title>
        <authorList>
            <consortium name="The Broad Institute Genomics Platform"/>
            <consortium name="The Broad Institute Genome Sequencing Center for Infectious Disease"/>
            <person name="Wu L."/>
            <person name="Ma J."/>
        </authorList>
    </citation>
    <scope>NUCLEOTIDE SEQUENCE [LARGE SCALE GENOMIC DNA]</scope>
    <source>
        <strain evidence="5">ZS-35-S2</strain>
    </source>
</reference>
<dbReference type="EC" id="2.3.-.-" evidence="4"/>
<gene>
    <name evidence="4" type="ORF">ACFP2T_45965</name>
</gene>
<dbReference type="InterPro" id="IPR016181">
    <property type="entry name" value="Acyl_CoA_acyltransferase"/>
</dbReference>
<accession>A0ABW1KNV5</accession>
<evidence type="ECO:0000259" key="3">
    <source>
        <dbReference type="PROSITE" id="PS51186"/>
    </source>
</evidence>
<feature type="domain" description="N-acetyltransferase" evidence="3">
    <location>
        <begin position="15"/>
        <end position="161"/>
    </location>
</feature>
<dbReference type="Pfam" id="PF00583">
    <property type="entry name" value="Acetyltransf_1"/>
    <property type="match status" value="1"/>
</dbReference>
<dbReference type="Proteomes" id="UP001596203">
    <property type="component" value="Unassembled WGS sequence"/>
</dbReference>
<evidence type="ECO:0000313" key="5">
    <source>
        <dbReference type="Proteomes" id="UP001596203"/>
    </source>
</evidence>
<keyword evidence="5" id="KW-1185">Reference proteome</keyword>
<dbReference type="InterPro" id="IPR000182">
    <property type="entry name" value="GNAT_dom"/>
</dbReference>
<dbReference type="PANTHER" id="PTHR43877">
    <property type="entry name" value="AMINOALKYLPHOSPHONATE N-ACETYLTRANSFERASE-RELATED-RELATED"/>
    <property type="match status" value="1"/>
</dbReference>
<dbReference type="EMBL" id="JBHSPR010000095">
    <property type="protein sequence ID" value="MFC6023492.1"/>
    <property type="molecule type" value="Genomic_DNA"/>
</dbReference>
<comment type="caution">
    <text evidence="4">The sequence shown here is derived from an EMBL/GenBank/DDBJ whole genome shotgun (WGS) entry which is preliminary data.</text>
</comment>
<protein>
    <submittedName>
        <fullName evidence="4">GNAT family N-acetyltransferase</fullName>
        <ecNumber evidence="4">2.3.-.-</ecNumber>
    </submittedName>
</protein>
<keyword evidence="2 4" id="KW-0012">Acyltransferase</keyword>
<dbReference type="PROSITE" id="PS51186">
    <property type="entry name" value="GNAT"/>
    <property type="match status" value="1"/>
</dbReference>
<dbReference type="CDD" id="cd04301">
    <property type="entry name" value="NAT_SF"/>
    <property type="match status" value="1"/>
</dbReference>
<sequence length="171" mass="18608">MREPARILSCVIHDLSIRAVTSSDLEALVSLTGSRDRALVRLQAAQHGDDSMLVAVRSSTVVGVESIRWRDGCDAPHPWLYGLEVAAGLRRQGMGRALVLAAEVLSRQRGAGQLTLDVDTDDDAASAFYSALGYTVARPHRHHWRSLDPHTGAVVAEGYAPTLIMRRALCR</sequence>
<dbReference type="SUPFAM" id="SSF55729">
    <property type="entry name" value="Acyl-CoA N-acyltransferases (Nat)"/>
    <property type="match status" value="1"/>
</dbReference>
<keyword evidence="1 4" id="KW-0808">Transferase</keyword>
<dbReference type="InterPro" id="IPR050832">
    <property type="entry name" value="Bact_Acetyltransf"/>
</dbReference>
<evidence type="ECO:0000256" key="2">
    <source>
        <dbReference type="ARBA" id="ARBA00023315"/>
    </source>
</evidence>
<evidence type="ECO:0000313" key="4">
    <source>
        <dbReference type="EMBL" id="MFC6023492.1"/>
    </source>
</evidence>
<proteinExistence type="predicted"/>
<evidence type="ECO:0000256" key="1">
    <source>
        <dbReference type="ARBA" id="ARBA00022679"/>
    </source>
</evidence>